<evidence type="ECO:0000313" key="3">
    <source>
        <dbReference type="Proteomes" id="UP001359559"/>
    </source>
</evidence>
<accession>A0AAN9EXH1</accession>
<gene>
    <name evidence="2" type="ORF">RJT34_32732</name>
</gene>
<feature type="compositionally biased region" description="Polar residues" evidence="1">
    <location>
        <begin position="30"/>
        <end position="58"/>
    </location>
</feature>
<evidence type="ECO:0000256" key="1">
    <source>
        <dbReference type="SAM" id="MobiDB-lite"/>
    </source>
</evidence>
<dbReference type="EMBL" id="JAYKXN010000008">
    <property type="protein sequence ID" value="KAK7265116.1"/>
    <property type="molecule type" value="Genomic_DNA"/>
</dbReference>
<protein>
    <submittedName>
        <fullName evidence="2">Uncharacterized protein</fullName>
    </submittedName>
</protein>
<proteinExistence type="predicted"/>
<sequence length="72" mass="7853">MNGCNEIQNPQIRHESNRSSCLATGERCLTETNPSVPHSDSKPSSQPLVGSQRTSTSELILKRSVEDGETLI</sequence>
<feature type="region of interest" description="Disordered" evidence="1">
    <location>
        <begin position="1"/>
        <end position="72"/>
    </location>
</feature>
<keyword evidence="3" id="KW-1185">Reference proteome</keyword>
<name>A0AAN9EXH1_CLITE</name>
<dbReference type="Proteomes" id="UP001359559">
    <property type="component" value="Unassembled WGS sequence"/>
</dbReference>
<dbReference type="AlphaFoldDB" id="A0AAN9EXH1"/>
<organism evidence="2 3">
    <name type="scientific">Clitoria ternatea</name>
    <name type="common">Butterfly pea</name>
    <dbReference type="NCBI Taxonomy" id="43366"/>
    <lineage>
        <taxon>Eukaryota</taxon>
        <taxon>Viridiplantae</taxon>
        <taxon>Streptophyta</taxon>
        <taxon>Embryophyta</taxon>
        <taxon>Tracheophyta</taxon>
        <taxon>Spermatophyta</taxon>
        <taxon>Magnoliopsida</taxon>
        <taxon>eudicotyledons</taxon>
        <taxon>Gunneridae</taxon>
        <taxon>Pentapetalae</taxon>
        <taxon>rosids</taxon>
        <taxon>fabids</taxon>
        <taxon>Fabales</taxon>
        <taxon>Fabaceae</taxon>
        <taxon>Papilionoideae</taxon>
        <taxon>50 kb inversion clade</taxon>
        <taxon>NPAAA clade</taxon>
        <taxon>indigoferoid/millettioid clade</taxon>
        <taxon>Phaseoleae</taxon>
        <taxon>Clitoria</taxon>
    </lineage>
</organism>
<evidence type="ECO:0000313" key="2">
    <source>
        <dbReference type="EMBL" id="KAK7265116.1"/>
    </source>
</evidence>
<comment type="caution">
    <text evidence="2">The sequence shown here is derived from an EMBL/GenBank/DDBJ whole genome shotgun (WGS) entry which is preliminary data.</text>
</comment>
<feature type="compositionally biased region" description="Polar residues" evidence="1">
    <location>
        <begin position="1"/>
        <end position="11"/>
    </location>
</feature>
<reference evidence="2 3" key="1">
    <citation type="submission" date="2024-01" db="EMBL/GenBank/DDBJ databases">
        <title>The genomes of 5 underutilized Papilionoideae crops provide insights into root nodulation and disease resistance.</title>
        <authorList>
            <person name="Yuan L."/>
        </authorList>
    </citation>
    <scope>NUCLEOTIDE SEQUENCE [LARGE SCALE GENOMIC DNA]</scope>
    <source>
        <strain evidence="2">LY-2023</strain>
        <tissue evidence="2">Leaf</tissue>
    </source>
</reference>